<sequence>MRLLDGTSSLEVRGRVLGTLLQPRFLSNGSRFHEWLWSPRKHGRQGGGDTDGNHVHPGSQDKQQETLFRGPTSTSSSSSSASSSQPAPNPANNRGRAHAAALQPSFNTGPVSFPPYPSTLSTYSPSSHRPQQGLHVPPSALGSSLYQHVAQPPQQLHTRPSPPRVRLVPYSNQRPEQPVAGSTNISLILEVFNVYRKFGQTHHRLFFLLAERLSYNDLLCQSPARIAGLAEAAHALEALEMGMLTLLRRVAWRRRHDFAFEHLNTVLWAISKVKVGSPEAMAELDVLAHHWSRGALHWLDGLRPLPIRQASQSHTQPQWRDCRSQVTASTSADAGTAAPGVAQEGEAGAAAIALGPAGGDTKGTYTSAPEPSPGSKPAARGAHGAVASQGQHEWEGLQLVRILETVASLAAVQYRPQGTSPQPKALVGSGAPGSKASATGVSGISYPMTKAMTREDEEILFRGPFQRPIPIQSSNGLCLEELRLLYFHDIKKQETLDNMQKILVKSRRHILPRIDALAGGSSRSLMAKLERIFLLHSAAGTRQH</sequence>
<organism evidence="2">
    <name type="scientific">Dunaliella tertiolecta</name>
    <name type="common">Green alga</name>
    <dbReference type="NCBI Taxonomy" id="3047"/>
    <lineage>
        <taxon>Eukaryota</taxon>
        <taxon>Viridiplantae</taxon>
        <taxon>Chlorophyta</taxon>
        <taxon>core chlorophytes</taxon>
        <taxon>Chlorophyceae</taxon>
        <taxon>CS clade</taxon>
        <taxon>Chlamydomonadales</taxon>
        <taxon>Dunaliellaceae</taxon>
        <taxon>Dunaliella</taxon>
    </lineage>
</organism>
<feature type="compositionally biased region" description="Polar residues" evidence="1">
    <location>
        <begin position="170"/>
        <end position="179"/>
    </location>
</feature>
<feature type="compositionally biased region" description="Low complexity" evidence="1">
    <location>
        <begin position="327"/>
        <end position="341"/>
    </location>
</feature>
<feature type="compositionally biased region" description="Low complexity" evidence="1">
    <location>
        <begin position="71"/>
        <end position="93"/>
    </location>
</feature>
<gene>
    <name evidence="2" type="ORF">DTER00134_LOCUS3724</name>
</gene>
<feature type="compositionally biased region" description="Low complexity" evidence="1">
    <location>
        <begin position="118"/>
        <end position="127"/>
    </location>
</feature>
<protein>
    <submittedName>
        <fullName evidence="2">Uncharacterized protein</fullName>
    </submittedName>
</protein>
<feature type="region of interest" description="Disordered" evidence="1">
    <location>
        <begin position="39"/>
        <end position="179"/>
    </location>
</feature>
<dbReference type="AlphaFoldDB" id="A0A7S3QNX3"/>
<accession>A0A7S3QNX3</accession>
<feature type="region of interest" description="Disordered" evidence="1">
    <location>
        <begin position="310"/>
        <end position="341"/>
    </location>
</feature>
<feature type="compositionally biased region" description="Polar residues" evidence="1">
    <location>
        <begin position="141"/>
        <end position="158"/>
    </location>
</feature>
<proteinExistence type="predicted"/>
<dbReference type="EMBL" id="HBIP01007093">
    <property type="protein sequence ID" value="CAE0488654.1"/>
    <property type="molecule type" value="Transcribed_RNA"/>
</dbReference>
<reference evidence="2" key="1">
    <citation type="submission" date="2021-01" db="EMBL/GenBank/DDBJ databases">
        <authorList>
            <person name="Corre E."/>
            <person name="Pelletier E."/>
            <person name="Niang G."/>
            <person name="Scheremetjew M."/>
            <person name="Finn R."/>
            <person name="Kale V."/>
            <person name="Holt S."/>
            <person name="Cochrane G."/>
            <person name="Meng A."/>
            <person name="Brown T."/>
            <person name="Cohen L."/>
        </authorList>
    </citation>
    <scope>NUCLEOTIDE SEQUENCE</scope>
    <source>
        <strain evidence="2">CCMP1320</strain>
    </source>
</reference>
<name>A0A7S3QNX3_DUNTE</name>
<feature type="region of interest" description="Disordered" evidence="1">
    <location>
        <begin position="360"/>
        <end position="389"/>
    </location>
</feature>
<evidence type="ECO:0000313" key="2">
    <source>
        <dbReference type="EMBL" id="CAE0488654.1"/>
    </source>
</evidence>
<evidence type="ECO:0000256" key="1">
    <source>
        <dbReference type="SAM" id="MobiDB-lite"/>
    </source>
</evidence>